<evidence type="ECO:0000313" key="4">
    <source>
        <dbReference type="Proteomes" id="UP000541033"/>
    </source>
</evidence>
<evidence type="ECO:0000256" key="2">
    <source>
        <dbReference type="SAM" id="Phobius"/>
    </source>
</evidence>
<keyword evidence="2" id="KW-0812">Transmembrane</keyword>
<keyword evidence="4" id="KW-1185">Reference proteome</keyword>
<keyword evidence="2" id="KW-1133">Transmembrane helix</keyword>
<proteinExistence type="predicted"/>
<evidence type="ECO:0008006" key="5">
    <source>
        <dbReference type="Google" id="ProtNLM"/>
    </source>
</evidence>
<dbReference type="Proteomes" id="UP000541033">
    <property type="component" value="Unassembled WGS sequence"/>
</dbReference>
<dbReference type="RefSeq" id="WP_167149679.1">
    <property type="nucleotide sequence ID" value="NZ_JAAMOX010000001.1"/>
</dbReference>
<feature type="transmembrane region" description="Helical" evidence="2">
    <location>
        <begin position="62"/>
        <end position="85"/>
    </location>
</feature>
<comment type="caution">
    <text evidence="3">The sequence shown here is derived from an EMBL/GenBank/DDBJ whole genome shotgun (WGS) entry which is preliminary data.</text>
</comment>
<dbReference type="EMBL" id="JAAMOX010000001">
    <property type="protein sequence ID" value="NIH53783.1"/>
    <property type="molecule type" value="Genomic_DNA"/>
</dbReference>
<keyword evidence="2" id="KW-0472">Membrane</keyword>
<accession>A0A7X5TTY2</accession>
<name>A0A7X5TTY2_9MICO</name>
<evidence type="ECO:0000313" key="3">
    <source>
        <dbReference type="EMBL" id="NIH53783.1"/>
    </source>
</evidence>
<dbReference type="AlphaFoldDB" id="A0A7X5TTY2"/>
<protein>
    <recommendedName>
        <fullName evidence="5">Adhesin domain-containing protein</fullName>
    </recommendedName>
</protein>
<evidence type="ECO:0000256" key="1">
    <source>
        <dbReference type="SAM" id="MobiDB-lite"/>
    </source>
</evidence>
<feature type="region of interest" description="Disordered" evidence="1">
    <location>
        <begin position="1"/>
        <end position="57"/>
    </location>
</feature>
<reference evidence="3 4" key="1">
    <citation type="submission" date="2020-02" db="EMBL/GenBank/DDBJ databases">
        <title>Sequencing the genomes of 1000 actinobacteria strains.</title>
        <authorList>
            <person name="Klenk H.-P."/>
        </authorList>
    </citation>
    <scope>NUCLEOTIDE SEQUENCE [LARGE SCALE GENOMIC DNA]</scope>
    <source>
        <strain evidence="3 4">DSM 27960</strain>
    </source>
</reference>
<sequence>MTTPSIRGPHDADTTTHPHTSYEGTSMSGQQAQTTPPFSEVSTPTPPGGGTAAPNGSSSVRVITMVVGGFLAVLIMAGAFFTGVAGTITSRENSTQTITETFTSIRVAGTVGDVSLTSSGAVDKPVVSYDSVWWGTPATTMKTEVVDSELVITLEKAGITRWFGSGGSGSVSIELPTSFPALDAIDVRSQVGEVSVTTFASKISATSEVGSISVFVPGSQKPSSIVATSQVGTVTVVVPDGTYNIESNSSIGDATSTGLVNDPKAPNTIRAQSEVGTVDVWSETAFSSGIGADTTNWFDDEIDRDLNFH</sequence>
<organism evidence="3 4">
    <name type="scientific">Lysinibacter cavernae</name>
    <dbReference type="NCBI Taxonomy" id="1640652"/>
    <lineage>
        <taxon>Bacteria</taxon>
        <taxon>Bacillati</taxon>
        <taxon>Actinomycetota</taxon>
        <taxon>Actinomycetes</taxon>
        <taxon>Micrococcales</taxon>
        <taxon>Microbacteriaceae</taxon>
        <taxon>Lysinibacter</taxon>
    </lineage>
</organism>
<gene>
    <name evidence="3" type="ORF">FHX76_001651</name>
</gene>
<feature type="compositionally biased region" description="Polar residues" evidence="1">
    <location>
        <begin position="22"/>
        <end position="41"/>
    </location>
</feature>